<comment type="caution">
    <text evidence="2">The sequence shown here is derived from an EMBL/GenBank/DDBJ whole genome shotgun (WGS) entry which is preliminary data.</text>
</comment>
<organism evidence="2 3">
    <name type="scientific">Echinimonas agarilytica</name>
    <dbReference type="NCBI Taxonomy" id="1215918"/>
    <lineage>
        <taxon>Bacteria</taxon>
        <taxon>Pseudomonadati</taxon>
        <taxon>Pseudomonadota</taxon>
        <taxon>Gammaproteobacteria</taxon>
        <taxon>Alteromonadales</taxon>
        <taxon>Echinimonadaceae</taxon>
        <taxon>Echinimonas</taxon>
    </lineage>
</organism>
<evidence type="ECO:0000313" key="3">
    <source>
        <dbReference type="Proteomes" id="UP001165393"/>
    </source>
</evidence>
<feature type="chain" id="PRO_5041415488" evidence="1">
    <location>
        <begin position="23"/>
        <end position="172"/>
    </location>
</feature>
<dbReference type="Pfam" id="PF04351">
    <property type="entry name" value="PilP"/>
    <property type="match status" value="1"/>
</dbReference>
<gene>
    <name evidence="2" type="ORF">NAF29_01485</name>
</gene>
<dbReference type="PIRSF" id="PIRSF016481">
    <property type="entry name" value="Pilus_assembly_PilP"/>
    <property type="match status" value="1"/>
</dbReference>
<keyword evidence="1" id="KW-0732">Signal</keyword>
<feature type="signal peptide" evidence="1">
    <location>
        <begin position="1"/>
        <end position="22"/>
    </location>
</feature>
<sequence length="172" mass="19252">MIRLLVVVLSVCMLFGCGDDLAEVKSFVQQVQDSRRPRPEPLPEIPAFSHVPYVAKAVRSPFAEPDAQLIEVQVAERKDCLTPQAKRARHPLESYAIDDLTMRGTLGQENELYALIEAQVGKLYRVNVGDYLGLFHGRITHISPRQITLVELVPEGDGCWSERISNLELKTG</sequence>
<evidence type="ECO:0000313" key="2">
    <source>
        <dbReference type="EMBL" id="MCM2678342.1"/>
    </source>
</evidence>
<dbReference type="Gene3D" id="2.30.30.830">
    <property type="match status" value="1"/>
</dbReference>
<keyword evidence="3" id="KW-1185">Reference proteome</keyword>
<protein>
    <submittedName>
        <fullName evidence="2">Pilus assembly protein PilP</fullName>
    </submittedName>
</protein>
<dbReference type="EMBL" id="JAMQGP010000001">
    <property type="protein sequence ID" value="MCM2678342.1"/>
    <property type="molecule type" value="Genomic_DNA"/>
</dbReference>
<dbReference type="Proteomes" id="UP001165393">
    <property type="component" value="Unassembled WGS sequence"/>
</dbReference>
<reference evidence="2 3" key="1">
    <citation type="journal article" date="2013" name="Antonie Van Leeuwenhoek">
        <title>Echinimonas agarilytica gen. nov., sp. nov., a new gammaproteobacterium isolated from the sea urchin Strongylocentrotus intermedius.</title>
        <authorList>
            <person name="Nedashkovskaya O.I."/>
            <person name="Stenkova A.M."/>
            <person name="Zhukova N.V."/>
            <person name="Van Trappen S."/>
            <person name="Lee J.S."/>
            <person name="Kim S.B."/>
        </authorList>
    </citation>
    <scope>NUCLEOTIDE SEQUENCE [LARGE SCALE GENOMIC DNA]</scope>
    <source>
        <strain evidence="2 3">KMM 6351</strain>
    </source>
</reference>
<accession>A0AA41W3W2</accession>
<proteinExistence type="predicted"/>
<name>A0AA41W3W2_9GAMM</name>
<dbReference type="InterPro" id="IPR007446">
    <property type="entry name" value="PilP"/>
</dbReference>
<dbReference type="AlphaFoldDB" id="A0AA41W3W2"/>
<evidence type="ECO:0000256" key="1">
    <source>
        <dbReference type="SAM" id="SignalP"/>
    </source>
</evidence>
<dbReference type="RefSeq" id="WP_251259712.1">
    <property type="nucleotide sequence ID" value="NZ_JAMQGP010000001.1"/>
</dbReference>
<dbReference type="PROSITE" id="PS51257">
    <property type="entry name" value="PROKAR_LIPOPROTEIN"/>
    <property type="match status" value="1"/>
</dbReference>